<keyword evidence="1" id="KW-1133">Transmembrane helix</keyword>
<evidence type="ECO:0000313" key="4">
    <source>
        <dbReference type="EMBL" id="MBP2192386.1"/>
    </source>
</evidence>
<proteinExistence type="predicted"/>
<dbReference type="RefSeq" id="WP_209895172.1">
    <property type="nucleotide sequence ID" value="NZ_JAGGMR010000001.1"/>
</dbReference>
<comment type="caution">
    <text evidence="4">The sequence shown here is derived from an EMBL/GenBank/DDBJ whole genome shotgun (WGS) entry which is preliminary data.</text>
</comment>
<feature type="transmembrane region" description="Helical" evidence="1">
    <location>
        <begin position="436"/>
        <end position="455"/>
    </location>
</feature>
<protein>
    <submittedName>
        <fullName evidence="4">Dienelactone hydrolase</fullName>
    </submittedName>
</protein>
<feature type="chain" id="PRO_5046738907" evidence="2">
    <location>
        <begin position="28"/>
        <end position="458"/>
    </location>
</feature>
<keyword evidence="1" id="KW-0472">Membrane</keyword>
<feature type="transmembrane region" description="Helical" evidence="1">
    <location>
        <begin position="320"/>
        <end position="341"/>
    </location>
</feature>
<organism evidence="4 5">
    <name type="scientific">Nocardia goodfellowii</name>
    <dbReference type="NCBI Taxonomy" id="882446"/>
    <lineage>
        <taxon>Bacteria</taxon>
        <taxon>Bacillati</taxon>
        <taxon>Actinomycetota</taxon>
        <taxon>Actinomycetes</taxon>
        <taxon>Mycobacteriales</taxon>
        <taxon>Nocardiaceae</taxon>
        <taxon>Nocardia</taxon>
    </lineage>
</organism>
<evidence type="ECO:0000256" key="2">
    <source>
        <dbReference type="SAM" id="SignalP"/>
    </source>
</evidence>
<dbReference type="InterPro" id="IPR001375">
    <property type="entry name" value="Peptidase_S9_cat"/>
</dbReference>
<reference evidence="4 5" key="1">
    <citation type="submission" date="2021-03" db="EMBL/GenBank/DDBJ databases">
        <title>Sequencing the genomes of 1000 actinobacteria strains.</title>
        <authorList>
            <person name="Klenk H.-P."/>
        </authorList>
    </citation>
    <scope>NUCLEOTIDE SEQUENCE [LARGE SCALE GENOMIC DNA]</scope>
    <source>
        <strain evidence="4 5">DSM 45516</strain>
    </source>
</reference>
<gene>
    <name evidence="4" type="ORF">BJ987_005287</name>
</gene>
<feature type="domain" description="Peptidase S9 prolyl oligopeptidase catalytic" evidence="3">
    <location>
        <begin position="110"/>
        <end position="268"/>
    </location>
</feature>
<dbReference type="PANTHER" id="PTHR43265:SF1">
    <property type="entry name" value="ESTERASE ESTD"/>
    <property type="match status" value="1"/>
</dbReference>
<dbReference type="PANTHER" id="PTHR43265">
    <property type="entry name" value="ESTERASE ESTD"/>
    <property type="match status" value="1"/>
</dbReference>
<dbReference type="Gene3D" id="3.40.50.1820">
    <property type="entry name" value="alpha/beta hydrolase"/>
    <property type="match status" value="1"/>
</dbReference>
<dbReference type="SUPFAM" id="SSF53474">
    <property type="entry name" value="alpha/beta-Hydrolases"/>
    <property type="match status" value="1"/>
</dbReference>
<dbReference type="Pfam" id="PF00326">
    <property type="entry name" value="Peptidase_S9"/>
    <property type="match status" value="1"/>
</dbReference>
<name>A0ABS4QNZ9_9NOCA</name>
<feature type="signal peptide" evidence="2">
    <location>
        <begin position="1"/>
        <end position="27"/>
    </location>
</feature>
<dbReference type="GO" id="GO:0016787">
    <property type="term" value="F:hydrolase activity"/>
    <property type="evidence" value="ECO:0007669"/>
    <property type="project" value="UniProtKB-KW"/>
</dbReference>
<keyword evidence="2" id="KW-0732">Signal</keyword>
<accession>A0ABS4QNZ9</accession>
<evidence type="ECO:0000259" key="3">
    <source>
        <dbReference type="Pfam" id="PF00326"/>
    </source>
</evidence>
<dbReference type="InterPro" id="IPR053145">
    <property type="entry name" value="AB_hydrolase_Est10"/>
</dbReference>
<keyword evidence="1" id="KW-0812">Transmembrane</keyword>
<keyword evidence="5" id="KW-1185">Reference proteome</keyword>
<dbReference type="EMBL" id="JAGGMR010000001">
    <property type="protein sequence ID" value="MBP2192386.1"/>
    <property type="molecule type" value="Genomic_DNA"/>
</dbReference>
<evidence type="ECO:0000256" key="1">
    <source>
        <dbReference type="SAM" id="Phobius"/>
    </source>
</evidence>
<feature type="transmembrane region" description="Helical" evidence="1">
    <location>
        <begin position="362"/>
        <end position="381"/>
    </location>
</feature>
<dbReference type="Proteomes" id="UP001519325">
    <property type="component" value="Unassembled WGS sequence"/>
</dbReference>
<dbReference type="InterPro" id="IPR029058">
    <property type="entry name" value="AB_hydrolase_fold"/>
</dbReference>
<sequence length="458" mass="48151">MLSIVRHIAVLVTLFAAVCCGMPSAYAQDHTTVEITFARGDGSTTTGTVHAPAGSTGRPGVVLVHGSGDGRSAHYVQTAEAFARAGVVALRYEKRTEGYTPAHRDYSLLADDALAGLAALRSRPEVDPARVGLWGLSEGGWVAPLAASRSSDAAFLITIGANSVAPATQQAWANETRFGAGGVRGSMVDALARNGIRHLVGAGQFAQADYDPIPVLERLRLPVLAIWGEHDRLTPPGDSLRGFRSAFDRAGKTNYTLVTLPGAQHGGQPTTDGFDKLPGLAPGYGELMGQWVHGLPGSATPPRADPPAAQGHSVRDLAPLAWWESAAVNLVLLGGIVLAFLGYALTGAVRAWRLPDPRPARIMVSAATIGIIGTVVQLGYILTTRATSFGPLLFGRTLPWLALQLVAVCAVLALGLVLVRGRRTLTGATRGARTRWFVMAVSGTGFVLWAVYWGLLLP</sequence>
<evidence type="ECO:0000313" key="5">
    <source>
        <dbReference type="Proteomes" id="UP001519325"/>
    </source>
</evidence>
<keyword evidence="4" id="KW-0378">Hydrolase</keyword>
<feature type="transmembrane region" description="Helical" evidence="1">
    <location>
        <begin position="401"/>
        <end position="420"/>
    </location>
</feature>